<feature type="transmembrane region" description="Helical" evidence="1">
    <location>
        <begin position="83"/>
        <end position="107"/>
    </location>
</feature>
<protein>
    <submittedName>
        <fullName evidence="2">Uncharacterized protein</fullName>
    </submittedName>
</protein>
<evidence type="ECO:0000313" key="2">
    <source>
        <dbReference type="EMBL" id="ARF08822.1"/>
    </source>
</evidence>
<dbReference type="EMBL" id="KY684083">
    <property type="protein sequence ID" value="ARF08822.1"/>
    <property type="molecule type" value="Genomic_DNA"/>
</dbReference>
<sequence length="443" mass="49998">MKYKLIKYDENNIVGYIDIEGMFDIYNSKNQKLLKKYDYYLKSIQRDPKVYESYKKIVNKTIKYVNNDSKYNPNIQYGGQFPVFIPFIMSGVSSSLVVGLVITYIFFRLFAAPKCRPVYPISIGKPVPEYKQIILNIIPGTIVDKYFPTIKNVNEKELITTVRDYLDTFSTVLAIIAPDSAIGQAATKVVEFTAGVAVTALEGITAGATVVVNYLVKAFNLLKDAVALLIKIVDAVISLGEILQNDDSKRIMNDLFNIDFKDGPFGVKCWVEYILDKYGNDNVFLKSSCAVFNKLLSTIYDKLISFISKTISFAIPDGGIGGVLFSGFVSVLKCKTYDFALLRLNKAYDKMSYNKQLLFEKPDLMKKTLDDYLSKGKFFVDKFDDLVVKKISDISLYNFLSTNTESLSLILNKVLALVFSIMYVLSNCAKRGFCDTLIDEIKI</sequence>
<organism evidence="2">
    <name type="scientific">Catovirus CTV1</name>
    <dbReference type="NCBI Taxonomy" id="1977631"/>
    <lineage>
        <taxon>Viruses</taxon>
        <taxon>Varidnaviria</taxon>
        <taxon>Bamfordvirae</taxon>
        <taxon>Nucleocytoviricota</taxon>
        <taxon>Megaviricetes</taxon>
        <taxon>Imitervirales</taxon>
        <taxon>Mimiviridae</taxon>
        <taxon>Klosneuvirinae</taxon>
        <taxon>Catovirus</taxon>
    </lineage>
</organism>
<keyword evidence="1" id="KW-0812">Transmembrane</keyword>
<name>A0A1V0SAT3_9VIRU</name>
<proteinExistence type="predicted"/>
<gene>
    <name evidence="2" type="ORF">Catovirus_1_872</name>
</gene>
<keyword evidence="1" id="KW-1133">Transmembrane helix</keyword>
<evidence type="ECO:0000256" key="1">
    <source>
        <dbReference type="SAM" id="Phobius"/>
    </source>
</evidence>
<accession>A0A1V0SAT3</accession>
<keyword evidence="1" id="KW-0472">Membrane</keyword>
<reference evidence="2" key="1">
    <citation type="journal article" date="2017" name="Science">
        <title>Giant viruses with an expanded complement of translation system components.</title>
        <authorList>
            <person name="Schulz F."/>
            <person name="Yutin N."/>
            <person name="Ivanova N.N."/>
            <person name="Ortega D.R."/>
            <person name="Lee T.K."/>
            <person name="Vierheilig J."/>
            <person name="Daims H."/>
            <person name="Horn M."/>
            <person name="Wagner M."/>
            <person name="Jensen G.J."/>
            <person name="Kyrpides N.C."/>
            <person name="Koonin E.V."/>
            <person name="Woyke T."/>
        </authorList>
    </citation>
    <scope>NUCLEOTIDE SEQUENCE</scope>
    <source>
        <strain evidence="2">CTV1</strain>
    </source>
</reference>